<evidence type="ECO:0008006" key="8">
    <source>
        <dbReference type="Google" id="ProtNLM"/>
    </source>
</evidence>
<dbReference type="GO" id="GO:0005737">
    <property type="term" value="C:cytoplasm"/>
    <property type="evidence" value="ECO:0007669"/>
    <property type="project" value="TreeGrafter"/>
</dbReference>
<dbReference type="InterPro" id="IPR032466">
    <property type="entry name" value="Metal_Hydrolase"/>
</dbReference>
<dbReference type="PANTHER" id="PTHR43668">
    <property type="entry name" value="ALLANTOINASE"/>
    <property type="match status" value="1"/>
</dbReference>
<evidence type="ECO:0000256" key="3">
    <source>
        <dbReference type="ARBA" id="ARBA00010286"/>
    </source>
</evidence>
<evidence type="ECO:0000256" key="1">
    <source>
        <dbReference type="ARBA" id="ARBA00001947"/>
    </source>
</evidence>
<dbReference type="Proteomes" id="UP001324634">
    <property type="component" value="Chromosome"/>
</dbReference>
<name>A0AAX4HJD0_9BACT</name>
<reference evidence="6 7" key="1">
    <citation type="submission" date="2023-11" db="EMBL/GenBank/DDBJ databases">
        <title>Peredibacter starrii A3.12.</title>
        <authorList>
            <person name="Mitchell R.J."/>
        </authorList>
    </citation>
    <scope>NUCLEOTIDE SEQUENCE [LARGE SCALE GENOMIC DNA]</scope>
    <source>
        <strain evidence="6 7">A3.12</strain>
    </source>
</reference>
<dbReference type="GO" id="GO:0046872">
    <property type="term" value="F:metal ion binding"/>
    <property type="evidence" value="ECO:0007669"/>
    <property type="project" value="UniProtKB-KW"/>
</dbReference>
<evidence type="ECO:0000313" key="6">
    <source>
        <dbReference type="EMBL" id="WPU63328.1"/>
    </source>
</evidence>
<dbReference type="AlphaFoldDB" id="A0AAX4HJD0"/>
<gene>
    <name evidence="6" type="ORF">SOO65_11590</name>
</gene>
<evidence type="ECO:0000256" key="4">
    <source>
        <dbReference type="ARBA" id="ARBA00022723"/>
    </source>
</evidence>
<evidence type="ECO:0000313" key="7">
    <source>
        <dbReference type="Proteomes" id="UP001324634"/>
    </source>
</evidence>
<sequence>MKVIDAITVTSTDVKRQQIQFDETTGLIVAVGDLNLTPDYSFGNDCYLFAGMGDVHIHAREDVSGKNNYKEDFTSARAALHNGGLCHAGDMPNNPVPPVDDKSYEAKVKLAEKVDGEIWAYAGIGPETKPLSYPVPYKVYMGPSIGELFFKDLPTLEHTLENYRGECVSFHCEDPLILEAHKSATHHHDRRPVEAEVIATKDALMMIQKFNLKGKLCHYSSGEGLRLIREARTQGVEVQIEVTPQHLFYDIEHILEKDLKVFQMNPPIRHEYDRSALLMALKNGEIDFLATDHAPHTHEEKEKGTSGLTGLDTFGPFVTWLINDQGLDPKLIAKVAAENPGDFYNQFLPSWQKISKAFTGMGNGLGYLKPGFRANFSILNMKRPLTVAADNLKTKVGHSPFMGVTFPGSVEALFIGGKKV</sequence>
<dbReference type="PANTHER" id="PTHR43668:SF4">
    <property type="entry name" value="ALLANTOINASE"/>
    <property type="match status" value="1"/>
</dbReference>
<keyword evidence="7" id="KW-1185">Reference proteome</keyword>
<proteinExistence type="inferred from homology"/>
<comment type="cofactor">
    <cofactor evidence="1">
        <name>Zn(2+)</name>
        <dbReference type="ChEBI" id="CHEBI:29105"/>
    </cofactor>
</comment>
<dbReference type="Gene3D" id="2.30.40.10">
    <property type="entry name" value="Urease, subunit C, domain 1"/>
    <property type="match status" value="1"/>
</dbReference>
<dbReference type="InterPro" id="IPR050138">
    <property type="entry name" value="DHOase/Allantoinase_Hydrolase"/>
</dbReference>
<comment type="similarity">
    <text evidence="3">Belongs to the metallo-dependent hydrolases superfamily. DHOase family. Class I DHOase subfamily.</text>
</comment>
<evidence type="ECO:0000256" key="5">
    <source>
        <dbReference type="ARBA" id="ARBA00022801"/>
    </source>
</evidence>
<dbReference type="GO" id="GO:0004038">
    <property type="term" value="F:allantoinase activity"/>
    <property type="evidence" value="ECO:0007669"/>
    <property type="project" value="TreeGrafter"/>
</dbReference>
<dbReference type="SUPFAM" id="SSF51556">
    <property type="entry name" value="Metallo-dependent hydrolases"/>
    <property type="match status" value="1"/>
</dbReference>
<dbReference type="EMBL" id="CP139487">
    <property type="protein sequence ID" value="WPU63328.1"/>
    <property type="molecule type" value="Genomic_DNA"/>
</dbReference>
<dbReference type="Gene3D" id="3.20.20.140">
    <property type="entry name" value="Metal-dependent hydrolases"/>
    <property type="match status" value="1"/>
</dbReference>
<dbReference type="InterPro" id="IPR002195">
    <property type="entry name" value="Dihydroorotase_CS"/>
</dbReference>
<dbReference type="SUPFAM" id="SSF51338">
    <property type="entry name" value="Composite domain of metallo-dependent hydrolases"/>
    <property type="match status" value="1"/>
</dbReference>
<organism evidence="6 7">
    <name type="scientific">Peredibacter starrii</name>
    <dbReference type="NCBI Taxonomy" id="28202"/>
    <lineage>
        <taxon>Bacteria</taxon>
        <taxon>Pseudomonadati</taxon>
        <taxon>Bdellovibrionota</taxon>
        <taxon>Bacteriovoracia</taxon>
        <taxon>Bacteriovoracales</taxon>
        <taxon>Bacteriovoracaceae</taxon>
        <taxon>Peredibacter</taxon>
    </lineage>
</organism>
<dbReference type="KEGG" id="psti:SOO65_11590"/>
<comment type="function">
    <text evidence="2">Catalyzes the reversible cyclization of carbamoyl aspartate to dihydroorotate.</text>
</comment>
<evidence type="ECO:0000256" key="2">
    <source>
        <dbReference type="ARBA" id="ARBA00002368"/>
    </source>
</evidence>
<protein>
    <recommendedName>
        <fullName evidence="8">Dihydroorotase</fullName>
    </recommendedName>
</protein>
<accession>A0AAX4HJD0</accession>
<dbReference type="GO" id="GO:0006145">
    <property type="term" value="P:purine nucleobase catabolic process"/>
    <property type="evidence" value="ECO:0007669"/>
    <property type="project" value="TreeGrafter"/>
</dbReference>
<keyword evidence="4" id="KW-0479">Metal-binding</keyword>
<keyword evidence="5" id="KW-0378">Hydrolase</keyword>
<dbReference type="RefSeq" id="WP_321389842.1">
    <property type="nucleotide sequence ID" value="NZ_CP139487.1"/>
</dbReference>
<dbReference type="PROSITE" id="PS00483">
    <property type="entry name" value="DIHYDROOROTASE_2"/>
    <property type="match status" value="1"/>
</dbReference>
<dbReference type="InterPro" id="IPR011059">
    <property type="entry name" value="Metal-dep_hydrolase_composite"/>
</dbReference>